<evidence type="ECO:0000256" key="4">
    <source>
        <dbReference type="ARBA" id="ARBA00023180"/>
    </source>
</evidence>
<keyword evidence="5" id="KW-0393">Immunoglobulin domain</keyword>
<organism evidence="8 9">
    <name type="scientific">Setaria digitata</name>
    <dbReference type="NCBI Taxonomy" id="48799"/>
    <lineage>
        <taxon>Eukaryota</taxon>
        <taxon>Metazoa</taxon>
        <taxon>Ecdysozoa</taxon>
        <taxon>Nematoda</taxon>
        <taxon>Chromadorea</taxon>
        <taxon>Rhabditida</taxon>
        <taxon>Spirurina</taxon>
        <taxon>Spiruromorpha</taxon>
        <taxon>Filarioidea</taxon>
        <taxon>Setariidae</taxon>
        <taxon>Setaria</taxon>
    </lineage>
</organism>
<keyword evidence="2" id="KW-0677">Repeat</keyword>
<reference evidence="9" key="1">
    <citation type="submission" date="2022-11" db="UniProtKB">
        <authorList>
            <consortium name="WormBaseParasite"/>
        </authorList>
    </citation>
    <scope>IDENTIFICATION</scope>
</reference>
<evidence type="ECO:0000259" key="7">
    <source>
        <dbReference type="PROSITE" id="PS50853"/>
    </source>
</evidence>
<sequence>MPKEVQTDETEPGSPPQKVQARALSRSSILVRWEPPEKPYGQITGYIVYYTNLDPSVPHSLWKTQEIKSDQLIATISSLEFESTYYIQVQAKNAKGLSPISPTATVITRQGIPGQPAGLTAKVLDAHRIQLTWEKPLHSYNIIGYSIHFNDSNGNGRELTLTVPVEKHIIDGLLPNTFYSFRVAARSARGTGAYCTDVTAKTDPNVPTESPKIITLKALSSQSLLIRWKAPLQEQRNGKIRNYIIRWRPVLYNNSNSNKEHGGIAESIEETDEISTGNDKDDKNEWLEMIHDAVMDNSVIIKGLNPYTIYEVSVAAGTDIGYGPGSEPQRGQTDEDGW</sequence>
<dbReference type="PANTHER" id="PTHR13817:SF173">
    <property type="entry name" value="FRAZZLED"/>
    <property type="match status" value="1"/>
</dbReference>
<dbReference type="InterPro" id="IPR050964">
    <property type="entry name" value="Striated_Muscle_Regulatory"/>
</dbReference>
<dbReference type="PANTHER" id="PTHR13817">
    <property type="entry name" value="TITIN"/>
    <property type="match status" value="1"/>
</dbReference>
<dbReference type="Pfam" id="PF00041">
    <property type="entry name" value="fn3"/>
    <property type="match status" value="3"/>
</dbReference>
<evidence type="ECO:0000256" key="5">
    <source>
        <dbReference type="ARBA" id="ARBA00023319"/>
    </source>
</evidence>
<accession>A0A915Q7V2</accession>
<keyword evidence="3" id="KW-1015">Disulfide bond</keyword>
<evidence type="ECO:0000313" key="8">
    <source>
        <dbReference type="Proteomes" id="UP000887581"/>
    </source>
</evidence>
<protein>
    <submittedName>
        <fullName evidence="9">Fibronectin type-III domain-containing protein</fullName>
    </submittedName>
</protein>
<keyword evidence="1" id="KW-0732">Signal</keyword>
<keyword evidence="8" id="KW-1185">Reference proteome</keyword>
<feature type="domain" description="Fibronectin type-III" evidence="7">
    <location>
        <begin position="15"/>
        <end position="111"/>
    </location>
</feature>
<evidence type="ECO:0000313" key="9">
    <source>
        <dbReference type="WBParaSite" id="sdigi.contig878.g9935.t1"/>
    </source>
</evidence>
<evidence type="ECO:0000256" key="1">
    <source>
        <dbReference type="ARBA" id="ARBA00022729"/>
    </source>
</evidence>
<feature type="domain" description="Fibronectin type-III" evidence="7">
    <location>
        <begin position="115"/>
        <end position="205"/>
    </location>
</feature>
<dbReference type="InterPro" id="IPR003961">
    <property type="entry name" value="FN3_dom"/>
</dbReference>
<evidence type="ECO:0000256" key="6">
    <source>
        <dbReference type="SAM" id="MobiDB-lite"/>
    </source>
</evidence>
<dbReference type="InterPro" id="IPR013783">
    <property type="entry name" value="Ig-like_fold"/>
</dbReference>
<name>A0A915Q7V2_9BILA</name>
<dbReference type="Gene3D" id="2.60.40.10">
    <property type="entry name" value="Immunoglobulins"/>
    <property type="match status" value="3"/>
</dbReference>
<dbReference type="SMART" id="SM00060">
    <property type="entry name" value="FN3"/>
    <property type="match status" value="3"/>
</dbReference>
<dbReference type="CDD" id="cd00063">
    <property type="entry name" value="FN3"/>
    <property type="match status" value="3"/>
</dbReference>
<evidence type="ECO:0000256" key="3">
    <source>
        <dbReference type="ARBA" id="ARBA00023157"/>
    </source>
</evidence>
<dbReference type="AlphaFoldDB" id="A0A915Q7V2"/>
<dbReference type="PRINTS" id="PR00014">
    <property type="entry name" value="FNTYPEIII"/>
</dbReference>
<evidence type="ECO:0000256" key="2">
    <source>
        <dbReference type="ARBA" id="ARBA00022737"/>
    </source>
</evidence>
<feature type="region of interest" description="Disordered" evidence="6">
    <location>
        <begin position="1"/>
        <end position="21"/>
    </location>
</feature>
<dbReference type="Proteomes" id="UP000887581">
    <property type="component" value="Unplaced"/>
</dbReference>
<dbReference type="WBParaSite" id="sdigi.contig878.g9935.t1">
    <property type="protein sequence ID" value="sdigi.contig878.g9935.t1"/>
    <property type="gene ID" value="sdigi.contig878.g9935"/>
</dbReference>
<dbReference type="InterPro" id="IPR036116">
    <property type="entry name" value="FN3_sf"/>
</dbReference>
<dbReference type="FunFam" id="2.60.40.10:FF:000036">
    <property type="entry name" value="receptor-type tyrosine-protein phosphatase delta isoform X1"/>
    <property type="match status" value="1"/>
</dbReference>
<feature type="domain" description="Fibronectin type-III" evidence="7">
    <location>
        <begin position="210"/>
        <end position="336"/>
    </location>
</feature>
<dbReference type="SUPFAM" id="SSF49265">
    <property type="entry name" value="Fibronectin type III"/>
    <property type="match status" value="2"/>
</dbReference>
<dbReference type="PROSITE" id="PS50853">
    <property type="entry name" value="FN3"/>
    <property type="match status" value="3"/>
</dbReference>
<keyword evidence="4" id="KW-0325">Glycoprotein</keyword>
<proteinExistence type="predicted"/>